<feature type="region of interest" description="Disordered" evidence="1">
    <location>
        <begin position="16"/>
        <end position="125"/>
    </location>
</feature>
<evidence type="ECO:0000313" key="2">
    <source>
        <dbReference type="EMBL" id="CAG6468056.1"/>
    </source>
</evidence>
<feature type="compositionally biased region" description="Basic residues" evidence="1">
    <location>
        <begin position="36"/>
        <end position="55"/>
    </location>
</feature>
<feature type="compositionally biased region" description="Basic residues" evidence="1">
    <location>
        <begin position="90"/>
        <end position="110"/>
    </location>
</feature>
<organism evidence="2">
    <name type="scientific">Culex pipiens</name>
    <name type="common">House mosquito</name>
    <dbReference type="NCBI Taxonomy" id="7175"/>
    <lineage>
        <taxon>Eukaryota</taxon>
        <taxon>Metazoa</taxon>
        <taxon>Ecdysozoa</taxon>
        <taxon>Arthropoda</taxon>
        <taxon>Hexapoda</taxon>
        <taxon>Insecta</taxon>
        <taxon>Pterygota</taxon>
        <taxon>Neoptera</taxon>
        <taxon>Endopterygota</taxon>
        <taxon>Diptera</taxon>
        <taxon>Nematocera</taxon>
        <taxon>Culicoidea</taxon>
        <taxon>Culicidae</taxon>
        <taxon>Culicinae</taxon>
        <taxon>Culicini</taxon>
        <taxon>Culex</taxon>
        <taxon>Culex</taxon>
    </lineage>
</organism>
<evidence type="ECO:0000256" key="1">
    <source>
        <dbReference type="SAM" id="MobiDB-lite"/>
    </source>
</evidence>
<proteinExistence type="predicted"/>
<name>A0A8D8FE28_CULPI</name>
<accession>A0A8D8FE28</accession>
<reference evidence="2" key="1">
    <citation type="submission" date="2021-05" db="EMBL/GenBank/DDBJ databases">
        <authorList>
            <person name="Alioto T."/>
            <person name="Alioto T."/>
            <person name="Gomez Garrido J."/>
        </authorList>
    </citation>
    <scope>NUCLEOTIDE SEQUENCE</scope>
</reference>
<dbReference type="AlphaFoldDB" id="A0A8D8FE28"/>
<dbReference type="EMBL" id="HBUE01059679">
    <property type="protein sequence ID" value="CAG6468056.1"/>
    <property type="molecule type" value="Transcribed_RNA"/>
</dbReference>
<feature type="compositionally biased region" description="Basic residues" evidence="1">
    <location>
        <begin position="70"/>
        <end position="82"/>
    </location>
</feature>
<protein>
    <submittedName>
        <fullName evidence="2">(northern house mosquito) hypothetical protein</fullName>
    </submittedName>
</protein>
<sequence length="125" mass="14505">MAAAPIIAKPFHSSWTRCGSSARTANFLHPGDQRRRPPKPQHYRRHLRQTPRKALRPTPAMVAAVPSSGHQRRRPRPRRLQRTQRAPLSVRRKASAMPKSRKRSRRKWSGKRPGGWSARRPSWRS</sequence>